<dbReference type="OrthoDB" id="17911at2759"/>
<proteinExistence type="predicted"/>
<accession>A0A8T2RXV6</accession>
<evidence type="ECO:0000313" key="4">
    <source>
        <dbReference type="EMBL" id="KAH7300243.1"/>
    </source>
</evidence>
<sequence>MTNWRTLAFILLLSNSFLSRARGHGAMGDTIARVYACYLENPENPRSEACKAAVALSGAQAFYDWNEVNIADAAGRHRELIPDGQLCSAGREKYKGLDLPRADWTATALTSSAEYLFLYRVTAPHVGFFEFYVTRDSYDPTEPLKWSDLEDTPFLNVTNPAIDSANYRIPGVTPAGKSGRHLIYVIWQRSDSPEAFYSCCDVHFGEGASRHSLA</sequence>
<dbReference type="CDD" id="cd21177">
    <property type="entry name" value="LPMO_AA10"/>
    <property type="match status" value="1"/>
</dbReference>
<dbReference type="Gene3D" id="2.70.50.50">
    <property type="entry name" value="chitin-binding protein cbp21"/>
    <property type="match status" value="1"/>
</dbReference>
<feature type="chain" id="PRO_5035736693" description="Chitin-binding type-4 domain-containing protein" evidence="2">
    <location>
        <begin position="24"/>
        <end position="214"/>
    </location>
</feature>
<dbReference type="EMBL" id="CM035429">
    <property type="protein sequence ID" value="KAH7300243.1"/>
    <property type="molecule type" value="Genomic_DNA"/>
</dbReference>
<protein>
    <recommendedName>
        <fullName evidence="3">Chitin-binding type-4 domain-containing protein</fullName>
    </recommendedName>
</protein>
<gene>
    <name evidence="4" type="ORF">KP509_24G052800</name>
</gene>
<keyword evidence="5" id="KW-1185">Reference proteome</keyword>
<dbReference type="InterPro" id="IPR051024">
    <property type="entry name" value="GlcNAc_Chitin_IntDeg"/>
</dbReference>
<dbReference type="Pfam" id="PF03067">
    <property type="entry name" value="LPMO_10"/>
    <property type="match status" value="1"/>
</dbReference>
<evidence type="ECO:0000313" key="5">
    <source>
        <dbReference type="Proteomes" id="UP000825935"/>
    </source>
</evidence>
<feature type="signal peptide" evidence="2">
    <location>
        <begin position="1"/>
        <end position="23"/>
    </location>
</feature>
<evidence type="ECO:0000256" key="2">
    <source>
        <dbReference type="SAM" id="SignalP"/>
    </source>
</evidence>
<dbReference type="PANTHER" id="PTHR34823">
    <property type="entry name" value="GLCNAC-BINDING PROTEIN A"/>
    <property type="match status" value="1"/>
</dbReference>
<evidence type="ECO:0000256" key="1">
    <source>
        <dbReference type="ARBA" id="ARBA00022729"/>
    </source>
</evidence>
<dbReference type="AlphaFoldDB" id="A0A8T2RXV6"/>
<comment type="caution">
    <text evidence="4">The sequence shown here is derived from an EMBL/GenBank/DDBJ whole genome shotgun (WGS) entry which is preliminary data.</text>
</comment>
<dbReference type="InterPro" id="IPR004302">
    <property type="entry name" value="Cellulose/chitin-bd_N"/>
</dbReference>
<evidence type="ECO:0000259" key="3">
    <source>
        <dbReference type="Pfam" id="PF03067"/>
    </source>
</evidence>
<organism evidence="4 5">
    <name type="scientific">Ceratopteris richardii</name>
    <name type="common">Triangle waterfern</name>
    <dbReference type="NCBI Taxonomy" id="49495"/>
    <lineage>
        <taxon>Eukaryota</taxon>
        <taxon>Viridiplantae</taxon>
        <taxon>Streptophyta</taxon>
        <taxon>Embryophyta</taxon>
        <taxon>Tracheophyta</taxon>
        <taxon>Polypodiopsida</taxon>
        <taxon>Polypodiidae</taxon>
        <taxon>Polypodiales</taxon>
        <taxon>Pteridineae</taxon>
        <taxon>Pteridaceae</taxon>
        <taxon>Parkerioideae</taxon>
        <taxon>Ceratopteris</taxon>
    </lineage>
</organism>
<dbReference type="InterPro" id="IPR014756">
    <property type="entry name" value="Ig_E-set"/>
</dbReference>
<keyword evidence="1 2" id="KW-0732">Signal</keyword>
<dbReference type="SUPFAM" id="SSF81296">
    <property type="entry name" value="E set domains"/>
    <property type="match status" value="1"/>
</dbReference>
<feature type="domain" description="Chitin-binding type-4" evidence="3">
    <location>
        <begin position="24"/>
        <end position="202"/>
    </location>
</feature>
<dbReference type="PANTHER" id="PTHR34823:SF1">
    <property type="entry name" value="CHITIN-BINDING TYPE-4 DOMAIN-CONTAINING PROTEIN"/>
    <property type="match status" value="1"/>
</dbReference>
<name>A0A8T2RXV6_CERRI</name>
<reference evidence="4" key="1">
    <citation type="submission" date="2021-08" db="EMBL/GenBank/DDBJ databases">
        <title>WGS assembly of Ceratopteris richardii.</title>
        <authorList>
            <person name="Marchant D.B."/>
            <person name="Chen G."/>
            <person name="Jenkins J."/>
            <person name="Shu S."/>
            <person name="Leebens-Mack J."/>
            <person name="Grimwood J."/>
            <person name="Schmutz J."/>
            <person name="Soltis P."/>
            <person name="Soltis D."/>
            <person name="Chen Z.-H."/>
        </authorList>
    </citation>
    <scope>NUCLEOTIDE SEQUENCE</scope>
    <source>
        <strain evidence="4">Whitten #5841</strain>
        <tissue evidence="4">Leaf</tissue>
    </source>
</reference>
<dbReference type="Proteomes" id="UP000825935">
    <property type="component" value="Chromosome 24"/>
</dbReference>